<dbReference type="GO" id="GO:0043138">
    <property type="term" value="F:3'-5' DNA helicase activity"/>
    <property type="evidence" value="ECO:0007669"/>
    <property type="project" value="TreeGrafter"/>
</dbReference>
<dbReference type="AlphaFoldDB" id="A0A9D2RZ63"/>
<dbReference type="Proteomes" id="UP000824214">
    <property type="component" value="Unassembled WGS sequence"/>
</dbReference>
<dbReference type="GO" id="GO:0005524">
    <property type="term" value="F:ATP binding"/>
    <property type="evidence" value="ECO:0007669"/>
    <property type="project" value="UniProtKB-UniRule"/>
</dbReference>
<dbReference type="GO" id="GO:0016787">
    <property type="term" value="F:hydrolase activity"/>
    <property type="evidence" value="ECO:0007669"/>
    <property type="project" value="UniProtKB-UniRule"/>
</dbReference>
<organism evidence="7 8">
    <name type="scientific">Candidatus Acutalibacter ornithocaccae</name>
    <dbReference type="NCBI Taxonomy" id="2838416"/>
    <lineage>
        <taxon>Bacteria</taxon>
        <taxon>Bacillati</taxon>
        <taxon>Bacillota</taxon>
        <taxon>Clostridia</taxon>
        <taxon>Eubacteriales</taxon>
        <taxon>Acutalibacteraceae</taxon>
        <taxon>Acutalibacter</taxon>
    </lineage>
</organism>
<feature type="domain" description="UvrD-like helicase ATP-binding" evidence="6">
    <location>
        <begin position="4"/>
        <end position="263"/>
    </location>
</feature>
<dbReference type="SUPFAM" id="SSF52540">
    <property type="entry name" value="P-loop containing nucleoside triphosphate hydrolases"/>
    <property type="match status" value="1"/>
</dbReference>
<proteinExistence type="predicted"/>
<keyword evidence="3 5" id="KW-0347">Helicase</keyword>
<evidence type="ECO:0000256" key="3">
    <source>
        <dbReference type="ARBA" id="ARBA00022806"/>
    </source>
</evidence>
<dbReference type="PANTHER" id="PTHR11070">
    <property type="entry name" value="UVRD / RECB / PCRA DNA HELICASE FAMILY MEMBER"/>
    <property type="match status" value="1"/>
</dbReference>
<protein>
    <submittedName>
        <fullName evidence="7">UvrD-helicase domain-containing protein</fullName>
    </submittedName>
</protein>
<dbReference type="InterPro" id="IPR027417">
    <property type="entry name" value="P-loop_NTPase"/>
</dbReference>
<reference evidence="7" key="1">
    <citation type="journal article" date="2021" name="PeerJ">
        <title>Extensive microbial diversity within the chicken gut microbiome revealed by metagenomics and culture.</title>
        <authorList>
            <person name="Gilroy R."/>
            <person name="Ravi A."/>
            <person name="Getino M."/>
            <person name="Pursley I."/>
            <person name="Horton D.L."/>
            <person name="Alikhan N.F."/>
            <person name="Baker D."/>
            <person name="Gharbi K."/>
            <person name="Hall N."/>
            <person name="Watson M."/>
            <person name="Adriaenssens E.M."/>
            <person name="Foster-Nyarko E."/>
            <person name="Jarju S."/>
            <person name="Secka A."/>
            <person name="Antonio M."/>
            <person name="Oren A."/>
            <person name="Chaudhuri R.R."/>
            <person name="La Ragione R."/>
            <person name="Hildebrand F."/>
            <person name="Pallen M.J."/>
        </authorList>
    </citation>
    <scope>NUCLEOTIDE SEQUENCE</scope>
    <source>
        <strain evidence="7">ChiBcolR8-3208</strain>
    </source>
</reference>
<name>A0A9D2RZ63_9FIRM</name>
<dbReference type="GO" id="GO:0000725">
    <property type="term" value="P:recombinational repair"/>
    <property type="evidence" value="ECO:0007669"/>
    <property type="project" value="TreeGrafter"/>
</dbReference>
<dbReference type="PROSITE" id="PS51198">
    <property type="entry name" value="UVRD_HELICASE_ATP_BIND"/>
    <property type="match status" value="1"/>
</dbReference>
<dbReference type="GO" id="GO:0003677">
    <property type="term" value="F:DNA binding"/>
    <property type="evidence" value="ECO:0007669"/>
    <property type="project" value="InterPro"/>
</dbReference>
<evidence type="ECO:0000256" key="1">
    <source>
        <dbReference type="ARBA" id="ARBA00022741"/>
    </source>
</evidence>
<evidence type="ECO:0000313" key="8">
    <source>
        <dbReference type="Proteomes" id="UP000824214"/>
    </source>
</evidence>
<reference evidence="7" key="2">
    <citation type="submission" date="2021-04" db="EMBL/GenBank/DDBJ databases">
        <authorList>
            <person name="Gilroy R."/>
        </authorList>
    </citation>
    <scope>NUCLEOTIDE SEQUENCE</scope>
    <source>
        <strain evidence="7">ChiBcolR8-3208</strain>
    </source>
</reference>
<dbReference type="GO" id="GO:0033202">
    <property type="term" value="C:DNA helicase complex"/>
    <property type="evidence" value="ECO:0007669"/>
    <property type="project" value="TreeGrafter"/>
</dbReference>
<dbReference type="Gene3D" id="3.40.50.300">
    <property type="entry name" value="P-loop containing nucleotide triphosphate hydrolases"/>
    <property type="match status" value="1"/>
</dbReference>
<dbReference type="GO" id="GO:0005829">
    <property type="term" value="C:cytosol"/>
    <property type="evidence" value="ECO:0007669"/>
    <property type="project" value="TreeGrafter"/>
</dbReference>
<keyword evidence="2 5" id="KW-0378">Hydrolase</keyword>
<feature type="non-terminal residue" evidence="7">
    <location>
        <position position="263"/>
    </location>
</feature>
<keyword evidence="4 5" id="KW-0067">ATP-binding</keyword>
<sequence length="263" mass="29223">MADMRWTDSQQDAISARRGTVLVAAAAGSGKTAVLVQRAIQRLTDPENPTSADRMLIVTFTKAAAAEMRARLEARLHQMLREDPGDPHLRRQSVLLAQAHIGTVDSFCAEMVREFFHLLDLSPDFKIISDKQEENLVDAALNEALSQAFEEGAVGALADAFAGERDDRRLLEMVLTLYRFMQSHPFPERWLAEKVEMYFPGMAAGAGPSPWEQVILDYAGETAAHCLGLLSRALEECREDPAVEKAYAPALEKDRQALLRLEE</sequence>
<evidence type="ECO:0000313" key="7">
    <source>
        <dbReference type="EMBL" id="HJB37446.1"/>
    </source>
</evidence>
<keyword evidence="1 5" id="KW-0547">Nucleotide-binding</keyword>
<evidence type="ECO:0000256" key="5">
    <source>
        <dbReference type="PROSITE-ProRule" id="PRU00560"/>
    </source>
</evidence>
<evidence type="ECO:0000256" key="2">
    <source>
        <dbReference type="ARBA" id="ARBA00022801"/>
    </source>
</evidence>
<accession>A0A9D2RZ63</accession>
<evidence type="ECO:0000259" key="6">
    <source>
        <dbReference type="PROSITE" id="PS51198"/>
    </source>
</evidence>
<dbReference type="Pfam" id="PF00580">
    <property type="entry name" value="UvrD-helicase"/>
    <property type="match status" value="1"/>
</dbReference>
<feature type="binding site" evidence="5">
    <location>
        <begin position="25"/>
        <end position="32"/>
    </location>
    <ligand>
        <name>ATP</name>
        <dbReference type="ChEBI" id="CHEBI:30616"/>
    </ligand>
</feature>
<dbReference type="EMBL" id="DWXZ01000107">
    <property type="protein sequence ID" value="HJB37446.1"/>
    <property type="molecule type" value="Genomic_DNA"/>
</dbReference>
<evidence type="ECO:0000256" key="4">
    <source>
        <dbReference type="ARBA" id="ARBA00022840"/>
    </source>
</evidence>
<gene>
    <name evidence="7" type="ORF">H9942_05190</name>
</gene>
<dbReference type="PANTHER" id="PTHR11070:SF48">
    <property type="entry name" value="ATP-DEPENDENT HELICASE_NUCLEASE SUBUNIT A"/>
    <property type="match status" value="1"/>
</dbReference>
<comment type="caution">
    <text evidence="7">The sequence shown here is derived from an EMBL/GenBank/DDBJ whole genome shotgun (WGS) entry which is preliminary data.</text>
</comment>
<dbReference type="InterPro" id="IPR014016">
    <property type="entry name" value="UvrD-like_ATP-bd"/>
</dbReference>
<dbReference type="InterPro" id="IPR000212">
    <property type="entry name" value="DNA_helicase_UvrD/REP"/>
</dbReference>